<evidence type="ECO:0000256" key="1">
    <source>
        <dbReference type="ARBA" id="ARBA00002510"/>
    </source>
</evidence>
<keyword evidence="11 14" id="KW-0472">Membrane</keyword>
<comment type="caution">
    <text evidence="16">The sequence shown here is derived from an EMBL/GenBank/DDBJ whole genome shotgun (WGS) entry which is preliminary data.</text>
</comment>
<dbReference type="GO" id="GO:0006824">
    <property type="term" value="P:cobalt ion transport"/>
    <property type="evidence" value="ECO:0007669"/>
    <property type="project" value="UniProtKB-KW"/>
</dbReference>
<evidence type="ECO:0000256" key="7">
    <source>
        <dbReference type="ARBA" id="ARBA00022692"/>
    </source>
</evidence>
<feature type="transmembrane region" description="Helical" evidence="14">
    <location>
        <begin position="484"/>
        <end position="508"/>
    </location>
</feature>
<feature type="transmembrane region" description="Helical" evidence="14">
    <location>
        <begin position="307"/>
        <end position="330"/>
    </location>
</feature>
<evidence type="ECO:0000256" key="11">
    <source>
        <dbReference type="ARBA" id="ARBA00023136"/>
    </source>
</evidence>
<keyword evidence="4" id="KW-0813">Transport</keyword>
<evidence type="ECO:0000256" key="9">
    <source>
        <dbReference type="ARBA" id="ARBA00023065"/>
    </source>
</evidence>
<keyword evidence="5" id="KW-1003">Cell membrane</keyword>
<keyword evidence="12" id="KW-0170">Cobalt</keyword>
<dbReference type="PANTHER" id="PTHR40659">
    <property type="entry name" value="NICKEL/COBALT EFFLUX SYSTEM RCNA"/>
    <property type="match status" value="1"/>
</dbReference>
<feature type="transmembrane region" description="Helical" evidence="14">
    <location>
        <begin position="438"/>
        <end position="463"/>
    </location>
</feature>
<dbReference type="STRING" id="161355.PS9374_05498"/>
<evidence type="ECO:0000256" key="15">
    <source>
        <dbReference type="SAM" id="SignalP"/>
    </source>
</evidence>
<gene>
    <name evidence="16" type="ORF">PS9374_05498</name>
</gene>
<dbReference type="InterPro" id="IPR051224">
    <property type="entry name" value="NiCoT_RcnA"/>
</dbReference>
<dbReference type="GO" id="GO:0046583">
    <property type="term" value="F:monoatomic cation efflux transmembrane transporter activity"/>
    <property type="evidence" value="ECO:0007669"/>
    <property type="project" value="TreeGrafter"/>
</dbReference>
<feature type="transmembrane region" description="Helical" evidence="14">
    <location>
        <begin position="238"/>
        <end position="258"/>
    </location>
</feature>
<keyword evidence="8 14" id="KW-1133">Transmembrane helix</keyword>
<evidence type="ECO:0000256" key="14">
    <source>
        <dbReference type="SAM" id="Phobius"/>
    </source>
</evidence>
<evidence type="ECO:0000256" key="6">
    <source>
        <dbReference type="ARBA" id="ARBA00022596"/>
    </source>
</evidence>
<comment type="subcellular location">
    <subcellularLocation>
        <location evidence="2">Cell membrane</location>
        <topology evidence="2">Multi-pass membrane protein</topology>
    </subcellularLocation>
</comment>
<feature type="compositionally biased region" description="Basic and acidic residues" evidence="13">
    <location>
        <begin position="362"/>
        <end position="375"/>
    </location>
</feature>
<name>A0A171DLP3_9ACTN</name>
<dbReference type="Pfam" id="PF03824">
    <property type="entry name" value="NicO"/>
    <property type="match status" value="1"/>
</dbReference>
<dbReference type="GO" id="GO:0032025">
    <property type="term" value="P:response to cobalt ion"/>
    <property type="evidence" value="ECO:0007669"/>
    <property type="project" value="TreeGrafter"/>
</dbReference>
<evidence type="ECO:0000256" key="13">
    <source>
        <dbReference type="SAM" id="MobiDB-lite"/>
    </source>
</evidence>
<comment type="function">
    <text evidence="1">Efflux system for nickel and cobalt.</text>
</comment>
<keyword evidence="6" id="KW-0533">Nickel</keyword>
<dbReference type="Proteomes" id="UP000077701">
    <property type="component" value="Unassembled WGS sequence"/>
</dbReference>
<dbReference type="AlphaFoldDB" id="A0A171DLP3"/>
<dbReference type="GO" id="GO:0015099">
    <property type="term" value="F:nickel cation transmembrane transporter activity"/>
    <property type="evidence" value="ECO:0007669"/>
    <property type="project" value="InterPro"/>
</dbReference>
<evidence type="ECO:0000256" key="10">
    <source>
        <dbReference type="ARBA" id="ARBA00023112"/>
    </source>
</evidence>
<dbReference type="OrthoDB" id="271709at2"/>
<dbReference type="GO" id="GO:0005886">
    <property type="term" value="C:plasma membrane"/>
    <property type="evidence" value="ECO:0007669"/>
    <property type="project" value="UniProtKB-SubCell"/>
</dbReference>
<evidence type="ECO:0000256" key="5">
    <source>
        <dbReference type="ARBA" id="ARBA00022475"/>
    </source>
</evidence>
<keyword evidence="7 14" id="KW-0812">Transmembrane</keyword>
<reference evidence="17" key="2">
    <citation type="submission" date="2016-04" db="EMBL/GenBank/DDBJ databases">
        <title>Planomonospora sphaerica JCM9374 whole genome shotgun sequence.</title>
        <authorList>
            <person name="Suzuki T."/>
            <person name="Dohra H."/>
            <person name="Kodani S."/>
        </authorList>
    </citation>
    <scope>NUCLEOTIDE SEQUENCE [LARGE SCALE GENOMIC DNA]</scope>
    <source>
        <strain evidence="17">JCM 9374</strain>
    </source>
</reference>
<dbReference type="EMBL" id="BDCX01000015">
    <property type="protein sequence ID" value="GAT69818.1"/>
    <property type="molecule type" value="Genomic_DNA"/>
</dbReference>
<evidence type="ECO:0000256" key="12">
    <source>
        <dbReference type="ARBA" id="ARBA00023285"/>
    </source>
</evidence>
<reference evidence="16 17" key="1">
    <citation type="journal article" date="2016" name="Genome Announc.">
        <title>Draft Genome Sequence of Planomonospora sphaerica JCM9374, a Rare Actinomycete.</title>
        <authorList>
            <person name="Dohra H."/>
            <person name="Suzuki T."/>
            <person name="Inoue Y."/>
            <person name="Kodani S."/>
        </authorList>
    </citation>
    <scope>NUCLEOTIDE SEQUENCE [LARGE SCALE GENOMIC DNA]</scope>
    <source>
        <strain evidence="16 17">JCM 9374</strain>
    </source>
</reference>
<dbReference type="PANTHER" id="PTHR40659:SF1">
    <property type="entry name" value="NICKEL_COBALT EFFLUX SYSTEM RCNA"/>
    <property type="match status" value="1"/>
</dbReference>
<dbReference type="InterPro" id="IPR011541">
    <property type="entry name" value="Ni/Co_transpt_high_affinity"/>
</dbReference>
<sequence length="509" mass="51992">MTTGWARLARWVAAAVLTAAGTGVLAAPAEARPAGAAVQQTRLAHPGDEIVQQAYLTPTGSRLAVQLDLTPGALVAPAFARSIDADGDRTITAGEAAAHAALVGSTLGLRVDGRAVPLALAERTYPAYRLLAAAGGTVTIELAAPLPPGARSIVFTDRYAPGRTTVQTNALVADADPAPLEAVTRADHGRTTTLTLARTGVASPVPAAGDRPAAESTDGAAGWTTMLDALRTPLRSPGGLAVLIAACVLLGAFHALTPGHGKALLAAYLVGARSTPKQAVVLGAVITVTHTCAVILLGGAVLTAERFIVPAVLLPALETTAGAIVLLLGARLLVRRHRHRGHDGHHHHHHDVPGRHRHSDHHRPEDGHPHGEHGTHGAHSARSSLATLLRPTVRHQHVPPTTPSAFRGIAAMGAAGGIIPCPEALSVLLAAIGLNRTALGLTMVIAFSVGLAAVLIGLGLILVSGRTALRRFQHPGTGSLIARLPVLSAAVVVVLGVVMTLNGVSALMN</sequence>
<feature type="transmembrane region" description="Helical" evidence="14">
    <location>
        <begin position="279"/>
        <end position="301"/>
    </location>
</feature>
<evidence type="ECO:0000256" key="8">
    <source>
        <dbReference type="ARBA" id="ARBA00022989"/>
    </source>
</evidence>
<feature type="compositionally biased region" description="Basic residues" evidence="13">
    <location>
        <begin position="339"/>
        <end position="361"/>
    </location>
</feature>
<keyword evidence="15" id="KW-0732">Signal</keyword>
<feature type="signal peptide" evidence="15">
    <location>
        <begin position="1"/>
        <end position="26"/>
    </location>
</feature>
<evidence type="ECO:0000313" key="17">
    <source>
        <dbReference type="Proteomes" id="UP000077701"/>
    </source>
</evidence>
<protein>
    <submittedName>
        <fullName evidence="16">Putative high-affinity nickel transporter</fullName>
    </submittedName>
</protein>
<feature type="chain" id="PRO_5038784512" evidence="15">
    <location>
        <begin position="27"/>
        <end position="509"/>
    </location>
</feature>
<evidence type="ECO:0000256" key="2">
    <source>
        <dbReference type="ARBA" id="ARBA00004651"/>
    </source>
</evidence>
<evidence type="ECO:0000256" key="4">
    <source>
        <dbReference type="ARBA" id="ARBA00022448"/>
    </source>
</evidence>
<organism evidence="16 17">
    <name type="scientific">Planomonospora sphaerica</name>
    <dbReference type="NCBI Taxonomy" id="161355"/>
    <lineage>
        <taxon>Bacteria</taxon>
        <taxon>Bacillati</taxon>
        <taxon>Actinomycetota</taxon>
        <taxon>Actinomycetes</taxon>
        <taxon>Streptosporangiales</taxon>
        <taxon>Streptosporangiaceae</taxon>
        <taxon>Planomonospora</taxon>
    </lineage>
</organism>
<dbReference type="RefSeq" id="WP_068901561.1">
    <property type="nucleotide sequence ID" value="NZ_BDCX01000015.1"/>
</dbReference>
<keyword evidence="3" id="KW-0171">Cobalt transport</keyword>
<accession>A0A171DLP3</accession>
<evidence type="ECO:0000313" key="16">
    <source>
        <dbReference type="EMBL" id="GAT69818.1"/>
    </source>
</evidence>
<keyword evidence="17" id="KW-1185">Reference proteome</keyword>
<feature type="transmembrane region" description="Helical" evidence="14">
    <location>
        <begin position="409"/>
        <end position="432"/>
    </location>
</feature>
<proteinExistence type="predicted"/>
<keyword evidence="10" id="KW-0921">Nickel transport</keyword>
<keyword evidence="9" id="KW-0406">Ion transport</keyword>
<dbReference type="GO" id="GO:0010045">
    <property type="term" value="P:response to nickel cation"/>
    <property type="evidence" value="ECO:0007669"/>
    <property type="project" value="TreeGrafter"/>
</dbReference>
<feature type="region of interest" description="Disordered" evidence="13">
    <location>
        <begin position="339"/>
        <end position="383"/>
    </location>
</feature>
<evidence type="ECO:0000256" key="3">
    <source>
        <dbReference type="ARBA" id="ARBA00022426"/>
    </source>
</evidence>